<proteinExistence type="inferred from homology"/>
<gene>
    <name evidence="4" type="primary">SEPT7</name>
    <name evidence="4" type="ORF">TSPGSL018_26734</name>
</gene>
<feature type="region of interest" description="Disordered" evidence="2">
    <location>
        <begin position="1"/>
        <end position="22"/>
    </location>
</feature>
<organism evidence="4">
    <name type="scientific">Tetraselmis sp. GSL018</name>
    <dbReference type="NCBI Taxonomy" id="582737"/>
    <lineage>
        <taxon>Eukaryota</taxon>
        <taxon>Viridiplantae</taxon>
        <taxon>Chlorophyta</taxon>
        <taxon>core chlorophytes</taxon>
        <taxon>Chlorodendrophyceae</taxon>
        <taxon>Chlorodendrales</taxon>
        <taxon>Chlorodendraceae</taxon>
        <taxon>Tetraselmis</taxon>
    </lineage>
</organism>
<dbReference type="Pfam" id="PF00735">
    <property type="entry name" value="Septin"/>
    <property type="match status" value="1"/>
</dbReference>
<dbReference type="EMBL" id="GBEZ01011650">
    <property type="protein sequence ID" value="JAC74156.1"/>
    <property type="molecule type" value="Transcribed_RNA"/>
</dbReference>
<accession>A0A061RUE6</accession>
<evidence type="ECO:0000313" key="4">
    <source>
        <dbReference type="EMBL" id="JAC74156.1"/>
    </source>
</evidence>
<keyword evidence="1" id="KW-0342">GTP-binding</keyword>
<dbReference type="AlphaFoldDB" id="A0A061RUE6"/>
<feature type="domain" description="Septin-type G" evidence="3">
    <location>
        <begin position="46"/>
        <end position="335"/>
    </location>
</feature>
<name>A0A061RUE6_9CHLO</name>
<evidence type="ECO:0000259" key="3">
    <source>
        <dbReference type="PROSITE" id="PS51719"/>
    </source>
</evidence>
<evidence type="ECO:0000256" key="2">
    <source>
        <dbReference type="SAM" id="MobiDB-lite"/>
    </source>
</evidence>
<keyword evidence="1" id="KW-0547">Nucleotide-binding</keyword>
<comment type="similarity">
    <text evidence="1">Belongs to the TRAFAC class TrmE-Era-EngA-EngB-Septin-like GTPase superfamily. Septin GTPase family.</text>
</comment>
<feature type="compositionally biased region" description="Polar residues" evidence="2">
    <location>
        <begin position="1"/>
        <end position="14"/>
    </location>
</feature>
<evidence type="ECO:0000256" key="1">
    <source>
        <dbReference type="RuleBase" id="RU004560"/>
    </source>
</evidence>
<reference evidence="4" key="1">
    <citation type="submission" date="2014-05" db="EMBL/GenBank/DDBJ databases">
        <title>The transcriptome of the halophilic microalga Tetraselmis sp. GSL018 isolated from the Great Salt Lake, Utah.</title>
        <authorList>
            <person name="Jinkerson R.E."/>
            <person name="D'Adamo S."/>
            <person name="Posewitz M.C."/>
        </authorList>
    </citation>
    <scope>NUCLEOTIDE SEQUENCE</scope>
    <source>
        <strain evidence="4">GSL018</strain>
    </source>
</reference>
<dbReference type="GO" id="GO:0005525">
    <property type="term" value="F:GTP binding"/>
    <property type="evidence" value="ECO:0007669"/>
    <property type="project" value="UniProtKB-KW"/>
</dbReference>
<protein>
    <submittedName>
        <fullName evidence="4">Septin 7</fullName>
    </submittedName>
</protein>
<dbReference type="InterPro" id="IPR027417">
    <property type="entry name" value="P-loop_NTPase"/>
</dbReference>
<dbReference type="SUPFAM" id="SSF52540">
    <property type="entry name" value="P-loop containing nucleoside triphosphate hydrolases"/>
    <property type="match status" value="1"/>
</dbReference>
<dbReference type="PROSITE" id="PS51719">
    <property type="entry name" value="G_SEPTIN"/>
    <property type="match status" value="1"/>
</dbReference>
<dbReference type="Gene3D" id="3.40.50.300">
    <property type="entry name" value="P-loop containing nucleotide triphosphate hydrolases"/>
    <property type="match status" value="1"/>
</dbReference>
<sequence length="397" mass="45319">MALRNSQNFSQNGTDGAKVPETDQWTEKQHKDLLGPQRPRPTKLWTKRYVKIMVVGDSGLGKTTLIRTLLSGPGEKLDLHDGSETSHREFLKNPEALCSTLTWDDDVDRVTWVYRVQDTPGYGDDLNIMTNIQKMKAFVDSCNKKWLEIEQDMKRGVDMTLVEDPRIDLCIFCLPPHRLRNIDIRYMHELGQVVPIVPVVTKADTMTIREAAMHRADVMSRLSNPSLRGLKGPVNVFHFEDETLERSGVKMVNGMYHMPPFLVVASNEVNREKAQQDPPIFWPQRQYKWGMSEAFNPEHSDLLNLRSLLFQEACEEIAATKRFRFEKWRVNYLKRKAAAANFRQFVFKVTSVAAVGIGAIFLSSPYGKGAREFIGNGFKAKESKADKVEPAKKKGLF</sequence>
<dbReference type="PANTHER" id="PTHR18884">
    <property type="entry name" value="SEPTIN"/>
    <property type="match status" value="1"/>
</dbReference>
<dbReference type="InterPro" id="IPR030379">
    <property type="entry name" value="G_SEPTIN_dom"/>
</dbReference>
<dbReference type="PRINTS" id="PR00449">
    <property type="entry name" value="RASTRNSFRMNG"/>
</dbReference>